<dbReference type="AlphaFoldDB" id="A0A1G4IE60"/>
<dbReference type="GeneID" id="92376161"/>
<organism evidence="1 2">
    <name type="scientific">Trypanosoma equiperdum</name>
    <dbReference type="NCBI Taxonomy" id="5694"/>
    <lineage>
        <taxon>Eukaryota</taxon>
        <taxon>Discoba</taxon>
        <taxon>Euglenozoa</taxon>
        <taxon>Kinetoplastea</taxon>
        <taxon>Metakinetoplastina</taxon>
        <taxon>Trypanosomatida</taxon>
        <taxon>Trypanosomatidae</taxon>
        <taxon>Trypanosoma</taxon>
    </lineage>
</organism>
<evidence type="ECO:0000313" key="2">
    <source>
        <dbReference type="Proteomes" id="UP000195570"/>
    </source>
</evidence>
<dbReference type="EMBL" id="CZPT02001506">
    <property type="protein sequence ID" value="SCU70647.1"/>
    <property type="molecule type" value="Genomic_DNA"/>
</dbReference>
<dbReference type="VEuPathDB" id="TriTrypDB:TEOVI_000222100"/>
<dbReference type="Proteomes" id="UP000195570">
    <property type="component" value="Unassembled WGS sequence"/>
</dbReference>
<accession>A0A1G4IE60</accession>
<evidence type="ECO:0000313" key="1">
    <source>
        <dbReference type="EMBL" id="SCU70647.1"/>
    </source>
</evidence>
<name>A0A1G4IE60_TRYEQ</name>
<gene>
    <name evidence="1" type="ORF">TEOVI_000222100</name>
</gene>
<keyword evidence="2" id="KW-1185">Reference proteome</keyword>
<proteinExistence type="predicted"/>
<comment type="caution">
    <text evidence="1">The sequence shown here is derived from an EMBL/GenBank/DDBJ whole genome shotgun (WGS) entry which is preliminary data.</text>
</comment>
<sequence>MTVKRETESILAIADEVIASIEGYPRKDKLQQPSIEGKPVVAPPSSFSKSIQTESKIFSKGVQHSIYLKDVGIQCAQQPTNRDTQTECFTFSSSTQTEPDTTLVSVKRGIKDVTKNFAEKSEYMERLLECLAVRLDRCRTNVHKVATQLADLAASRRILEQGLNDIRVDNSVTRLIQQETEVRNFLWDEEHVSRNEVVMLALSEMRGYYVKHTSPLLENRCECVPNTDDPSLVQKCVSGATTLPTGDCTDVDEYLQYNPVSNLVSEQCEYFKDMEMLLSECLAVLDKENIAHLSSACL</sequence>
<reference evidence="1" key="1">
    <citation type="submission" date="2016-09" db="EMBL/GenBank/DDBJ databases">
        <authorList>
            <person name="Hebert L."/>
            <person name="Moumen B."/>
        </authorList>
    </citation>
    <scope>NUCLEOTIDE SEQUENCE [LARGE SCALE GENOMIC DNA]</scope>
    <source>
        <strain evidence="1">OVI</strain>
    </source>
</reference>
<protein>
    <submittedName>
        <fullName evidence="1">Uncharacterized protein</fullName>
    </submittedName>
</protein>
<dbReference type="RefSeq" id="XP_067081420.1">
    <property type="nucleotide sequence ID" value="XM_067225319.1"/>
</dbReference>